<dbReference type="Proteomes" id="UP000078555">
    <property type="component" value="Unassembled WGS sequence"/>
</dbReference>
<feature type="compositionally biased region" description="Basic and acidic residues" evidence="1">
    <location>
        <begin position="170"/>
        <end position="183"/>
    </location>
</feature>
<dbReference type="PANTHER" id="PTHR11614">
    <property type="entry name" value="PHOSPHOLIPASE-RELATED"/>
    <property type="match status" value="1"/>
</dbReference>
<evidence type="ECO:0000259" key="2">
    <source>
        <dbReference type="Pfam" id="PF12146"/>
    </source>
</evidence>
<feature type="compositionally biased region" description="Basic and acidic residues" evidence="1">
    <location>
        <begin position="63"/>
        <end position="73"/>
    </location>
</feature>
<name>A0A1A8ZBH0_PLAOA</name>
<accession>A0A1A8ZBH0</accession>
<protein>
    <submittedName>
        <fullName evidence="3">PST-A protein</fullName>
    </submittedName>
</protein>
<feature type="compositionally biased region" description="Basic and acidic residues" evidence="1">
    <location>
        <begin position="757"/>
        <end position="768"/>
    </location>
</feature>
<dbReference type="EMBL" id="FLRD01000118">
    <property type="protein sequence ID" value="SBT41148.1"/>
    <property type="molecule type" value="Genomic_DNA"/>
</dbReference>
<dbReference type="InterPro" id="IPR051044">
    <property type="entry name" value="MAG_DAG_Lipase"/>
</dbReference>
<feature type="compositionally biased region" description="Basic and acidic residues" evidence="1">
    <location>
        <begin position="44"/>
        <end position="53"/>
    </location>
</feature>
<organism evidence="3 4">
    <name type="scientific">Plasmodium ovale wallikeri</name>
    <dbReference type="NCBI Taxonomy" id="864142"/>
    <lineage>
        <taxon>Eukaryota</taxon>
        <taxon>Sar</taxon>
        <taxon>Alveolata</taxon>
        <taxon>Apicomplexa</taxon>
        <taxon>Aconoidasida</taxon>
        <taxon>Haemosporida</taxon>
        <taxon>Plasmodiidae</taxon>
        <taxon>Plasmodium</taxon>
        <taxon>Plasmodium (Plasmodium)</taxon>
    </lineage>
</organism>
<feature type="compositionally biased region" description="Polar residues" evidence="1">
    <location>
        <begin position="769"/>
        <end position="779"/>
    </location>
</feature>
<proteinExistence type="predicted"/>
<evidence type="ECO:0000313" key="4">
    <source>
        <dbReference type="Proteomes" id="UP000078555"/>
    </source>
</evidence>
<feature type="compositionally biased region" description="Basic and acidic residues" evidence="1">
    <location>
        <begin position="814"/>
        <end position="828"/>
    </location>
</feature>
<feature type="region of interest" description="Disordered" evidence="1">
    <location>
        <begin position="155"/>
        <end position="203"/>
    </location>
</feature>
<feature type="compositionally biased region" description="Polar residues" evidence="1">
    <location>
        <begin position="223"/>
        <end position="238"/>
    </location>
</feature>
<feature type="region of interest" description="Disordered" evidence="1">
    <location>
        <begin position="380"/>
        <end position="411"/>
    </location>
</feature>
<dbReference type="SUPFAM" id="SSF53474">
    <property type="entry name" value="alpha/beta-Hydrolases"/>
    <property type="match status" value="1"/>
</dbReference>
<dbReference type="AlphaFoldDB" id="A0A1A8ZBH0"/>
<evidence type="ECO:0000256" key="1">
    <source>
        <dbReference type="SAM" id="MobiDB-lite"/>
    </source>
</evidence>
<feature type="region of interest" description="Disordered" evidence="1">
    <location>
        <begin position="754"/>
        <end position="836"/>
    </location>
</feature>
<dbReference type="InterPro" id="IPR022742">
    <property type="entry name" value="Hydrolase_4"/>
</dbReference>
<reference evidence="4" key="1">
    <citation type="submission" date="2016-05" db="EMBL/GenBank/DDBJ databases">
        <authorList>
            <person name="Naeem Raeece"/>
        </authorList>
    </citation>
    <scope>NUCLEOTIDE SEQUENCE [LARGE SCALE GENOMIC DNA]</scope>
</reference>
<evidence type="ECO:0000313" key="3">
    <source>
        <dbReference type="EMBL" id="SBT41148.1"/>
    </source>
</evidence>
<feature type="domain" description="Serine aminopeptidase S33" evidence="2">
    <location>
        <begin position="509"/>
        <end position="724"/>
    </location>
</feature>
<keyword evidence="4" id="KW-1185">Reference proteome</keyword>
<feature type="compositionally biased region" description="Low complexity" evidence="1">
    <location>
        <begin position="401"/>
        <end position="411"/>
    </location>
</feature>
<dbReference type="InterPro" id="IPR029058">
    <property type="entry name" value="AB_hydrolase_fold"/>
</dbReference>
<feature type="compositionally biased region" description="Polar residues" evidence="1">
    <location>
        <begin position="794"/>
        <end position="812"/>
    </location>
</feature>
<gene>
    <name evidence="3" type="ORF">POVWA1_043440</name>
</gene>
<sequence length="988" mass="112003">MTEITKKSESMSKANNENDVKKLCEKAGGERSNSFAAVVNTEGKNNDPNKSDSRNGSSSRDSGNVEKNYDATPKKKSKNSINEGGNSVRNRLLYDDGNPEISYFVNKDNLKIARYAWKTENPKAYVFALHGITSHLRNEYLNYMGRPRWVPERGLSKEGSAYQHTQSDGSLEKDEYKMEKGNKCEGTNSKNGKEKQQSREALSASLDEVNNHASYPMHRKLNTDNTFQKNDTPDSSISTREHVHNLSNDDVNTKLNETNATDYAKKSEKKGTNMYCEKMEIEKEEEKNYGKCTHSELSTRSENENKNMSREKYISNKEDSLKNDNHLTSPVKVNTARGSSTFDGISSNGNNHVSIGNGMITLQPSTSLIREKIKNLNRETKSFLSESNSSDDDGEKDGSESDSSSLSCTSSELGDKRNLEKKLTMFLSCSSCISNMNENTNNVNNRFNDSSMSDDDLINDHMIDDENVLLPSNEDTVKYYDTNVYYCSVCGICEYCNCGPRKLSYKNSWIEKLNQNNFSFFGIDNQSHGLSEGVKNYRCYIEDFNNFVSDTIQALEILINEWKEKNELKPIIIMGLSMGGCIALKTLEAIFRFNKEWKSYVKSLVLISPMISLGKQKNKISNRLLISATKFLKYFFPLLPVNVKESNGMYPWIKHDSEIDPYQYCGPIRVRIAAECVSAADSCLTYKNLKYIEEGDIDLIVIQSKHDCIVDPIGAIDIIRKLVRLNNRRQKKYRGKSMERDRMKYSTNLIFPQHNMNMEKKDSKRRSNDANIDNNNSTWEGEITSIEKSKDIDSSGSNDIKTEPTDTINYSHNEFLRRETDDGKENPSDKSSPFLKKDIMDGIREGNLCTGSNMDSCEKKEDQNSLSNTIIFRETPNRIGNKYTACNSFPNSENNSRKNEKSAWNTFDHGYYKSVKLKRGISSRGFNIGEANIECGKKSKGEDAALNDGNFKNISVYILKYGCHTLPGEPDTSKTITILVDWLNNICE</sequence>
<dbReference type="Pfam" id="PF12146">
    <property type="entry name" value="Hydrolase_4"/>
    <property type="match status" value="1"/>
</dbReference>
<feature type="region of interest" description="Disordered" evidence="1">
    <location>
        <begin position="1"/>
        <end position="92"/>
    </location>
</feature>
<feature type="region of interest" description="Disordered" evidence="1">
    <location>
        <begin position="215"/>
        <end position="253"/>
    </location>
</feature>
<feature type="compositionally biased region" description="Basic and acidic residues" evidence="1">
    <location>
        <begin position="1"/>
        <end position="29"/>
    </location>
</feature>
<feature type="compositionally biased region" description="Polar residues" evidence="1">
    <location>
        <begin position="79"/>
        <end position="89"/>
    </location>
</feature>
<dbReference type="Gene3D" id="3.40.50.1820">
    <property type="entry name" value="alpha/beta hydrolase"/>
    <property type="match status" value="1"/>
</dbReference>